<dbReference type="Pfam" id="PF13302">
    <property type="entry name" value="Acetyltransf_3"/>
    <property type="match status" value="1"/>
</dbReference>
<sequence length="172" mass="19553">MPQFTTQRLELRPRSLADFDACLAMDCDAEVTRYIPGPWTDPQAHKAFLRERMQTNWGEGLGYWSLFPKDGGNRFLGWVFLTADGSQKSALETGWRLNRSAWGKGYATEATLAVLEHAFRLSGVHQVFADIHPDNLASIRVAAKVGMRLINCLRQDEPFYRYGIMRHQFGTA</sequence>
<dbReference type="PANTHER" id="PTHR43792">
    <property type="entry name" value="GNAT FAMILY, PUTATIVE (AFU_ORTHOLOGUE AFUA_3G00765)-RELATED-RELATED"/>
    <property type="match status" value="1"/>
</dbReference>
<dbReference type="InterPro" id="IPR016181">
    <property type="entry name" value="Acyl_CoA_acyltransferase"/>
</dbReference>
<evidence type="ECO:0000259" key="1">
    <source>
        <dbReference type="PROSITE" id="PS51186"/>
    </source>
</evidence>
<dbReference type="PANTHER" id="PTHR43792:SF1">
    <property type="entry name" value="N-ACETYLTRANSFERASE DOMAIN-CONTAINING PROTEIN"/>
    <property type="match status" value="1"/>
</dbReference>
<dbReference type="RefSeq" id="WP_205294766.1">
    <property type="nucleotide sequence ID" value="NZ_CP070368.1"/>
</dbReference>
<dbReference type="SUPFAM" id="SSF55729">
    <property type="entry name" value="Acyl-CoA N-acyltransferases (Nat)"/>
    <property type="match status" value="1"/>
</dbReference>
<keyword evidence="3" id="KW-1185">Reference proteome</keyword>
<feature type="domain" description="N-acetyltransferase" evidence="1">
    <location>
        <begin position="9"/>
        <end position="167"/>
    </location>
</feature>
<dbReference type="InterPro" id="IPR000182">
    <property type="entry name" value="GNAT_dom"/>
</dbReference>
<protein>
    <submittedName>
        <fullName evidence="2">GNAT family N-acetyltransferase</fullName>
    </submittedName>
</protein>
<proteinExistence type="predicted"/>
<dbReference type="PROSITE" id="PS51186">
    <property type="entry name" value="GNAT"/>
    <property type="match status" value="1"/>
</dbReference>
<organism evidence="2 3">
    <name type="scientific">Paracoccus methylovorus</name>
    <dbReference type="NCBI Taxonomy" id="2812658"/>
    <lineage>
        <taxon>Bacteria</taxon>
        <taxon>Pseudomonadati</taxon>
        <taxon>Pseudomonadota</taxon>
        <taxon>Alphaproteobacteria</taxon>
        <taxon>Rhodobacterales</taxon>
        <taxon>Paracoccaceae</taxon>
        <taxon>Paracoccus</taxon>
    </lineage>
</organism>
<gene>
    <name evidence="2" type="ORF">JWJ88_03725</name>
</gene>
<accession>A0ABX7JK76</accession>
<name>A0ABX7JK76_9RHOB</name>
<dbReference type="Proteomes" id="UP000663629">
    <property type="component" value="Chromosome 1"/>
</dbReference>
<evidence type="ECO:0000313" key="2">
    <source>
        <dbReference type="EMBL" id="QRZ13783.1"/>
    </source>
</evidence>
<reference evidence="2 3" key="1">
    <citation type="submission" date="2021-02" db="EMBL/GenBank/DDBJ databases">
        <title>Paracoccus methylovroum sp.nov., a new methanol and methylamine utilizing methylotrophic denitrifer.</title>
        <authorList>
            <person name="Timsy T."/>
            <person name="Behrendt U."/>
            <person name="Ulrich A."/>
            <person name="Spanner T."/>
            <person name="Foesel B.U."/>
            <person name="Horn M.A."/>
            <person name="Kolb S."/>
        </authorList>
    </citation>
    <scope>NUCLEOTIDE SEQUENCE [LARGE SCALE GENOMIC DNA]</scope>
    <source>
        <strain evidence="2 3">H4-D09</strain>
    </source>
</reference>
<dbReference type="Gene3D" id="3.40.630.30">
    <property type="match status" value="1"/>
</dbReference>
<evidence type="ECO:0000313" key="3">
    <source>
        <dbReference type="Proteomes" id="UP000663629"/>
    </source>
</evidence>
<dbReference type="EMBL" id="CP070368">
    <property type="protein sequence ID" value="QRZ13783.1"/>
    <property type="molecule type" value="Genomic_DNA"/>
</dbReference>
<dbReference type="InterPro" id="IPR051531">
    <property type="entry name" value="N-acetyltransferase"/>
</dbReference>